<accession>A0ABY2RU42</accession>
<dbReference type="Proteomes" id="UP000309992">
    <property type="component" value="Unassembled WGS sequence"/>
</dbReference>
<dbReference type="InterPro" id="IPR000873">
    <property type="entry name" value="AMP-dep_synth/lig_dom"/>
</dbReference>
<keyword evidence="2" id="KW-0436">Ligase</keyword>
<dbReference type="InterPro" id="IPR045851">
    <property type="entry name" value="AMP-bd_C_sf"/>
</dbReference>
<dbReference type="Pfam" id="PF13193">
    <property type="entry name" value="AMP-binding_C"/>
    <property type="match status" value="1"/>
</dbReference>
<evidence type="ECO:0000256" key="3">
    <source>
        <dbReference type="ARBA" id="ARBA00022741"/>
    </source>
</evidence>
<protein>
    <recommendedName>
        <fullName evidence="9">AMP-dependent synthetase/ligase domain-containing protein</fullName>
    </recommendedName>
</protein>
<dbReference type="Gene3D" id="3.40.50.12780">
    <property type="entry name" value="N-terminal domain of ligase-like"/>
    <property type="match status" value="1"/>
</dbReference>
<evidence type="ECO:0000256" key="4">
    <source>
        <dbReference type="ARBA" id="ARBA00022840"/>
    </source>
</evidence>
<dbReference type="PANTHER" id="PTHR43605:SF10">
    <property type="entry name" value="ACYL-COA SYNTHETASE MEDIUM CHAIN FAMILY MEMBER 3"/>
    <property type="match status" value="1"/>
</dbReference>
<dbReference type="Pfam" id="PF00501">
    <property type="entry name" value="AMP-binding"/>
    <property type="match status" value="1"/>
</dbReference>
<gene>
    <name evidence="7" type="ORF">FCN18_34920</name>
</gene>
<evidence type="ECO:0000259" key="5">
    <source>
        <dbReference type="Pfam" id="PF00501"/>
    </source>
</evidence>
<evidence type="ECO:0000313" key="7">
    <source>
        <dbReference type="EMBL" id="TKG60627.1"/>
    </source>
</evidence>
<dbReference type="PANTHER" id="PTHR43605">
    <property type="entry name" value="ACYL-COENZYME A SYNTHETASE"/>
    <property type="match status" value="1"/>
</dbReference>
<evidence type="ECO:0000256" key="1">
    <source>
        <dbReference type="ARBA" id="ARBA00006432"/>
    </source>
</evidence>
<dbReference type="InterPro" id="IPR025110">
    <property type="entry name" value="AMP-bd_C"/>
</dbReference>
<evidence type="ECO:0008006" key="9">
    <source>
        <dbReference type="Google" id="ProtNLM"/>
    </source>
</evidence>
<name>A0ABY2RU42_9PSEU</name>
<dbReference type="EMBL" id="SWMS01000035">
    <property type="protein sequence ID" value="TKG60627.1"/>
    <property type="molecule type" value="Genomic_DNA"/>
</dbReference>
<evidence type="ECO:0000259" key="6">
    <source>
        <dbReference type="Pfam" id="PF13193"/>
    </source>
</evidence>
<keyword evidence="4" id="KW-0067">ATP-binding</keyword>
<organism evidence="7 8">
    <name type="scientific">Prauserella endophytica</name>
    <dbReference type="NCBI Taxonomy" id="1592324"/>
    <lineage>
        <taxon>Bacteria</taxon>
        <taxon>Bacillati</taxon>
        <taxon>Actinomycetota</taxon>
        <taxon>Actinomycetes</taxon>
        <taxon>Pseudonocardiales</taxon>
        <taxon>Pseudonocardiaceae</taxon>
        <taxon>Prauserella</taxon>
        <taxon>Prauserella coralliicola group</taxon>
    </lineage>
</organism>
<sequence>MRLAARSRRVAAVLADKGIGRGDAVGVLMGKSADLPAVLLGIWRLGAVHVPLFTANRGGRPARDPGRWRAAVDAGMGAVQLVKREFAAHACPRRVHIVADLPKTPSGKIQRFKRREARAQSAGQ</sequence>
<comment type="caution">
    <text evidence="7">The sequence shown here is derived from an EMBL/GenBank/DDBJ whole genome shotgun (WGS) entry which is preliminary data.</text>
</comment>
<evidence type="ECO:0000256" key="2">
    <source>
        <dbReference type="ARBA" id="ARBA00022598"/>
    </source>
</evidence>
<dbReference type="RefSeq" id="WP_137097211.1">
    <property type="nucleotide sequence ID" value="NZ_SWMS01000035.1"/>
</dbReference>
<dbReference type="Gene3D" id="3.30.300.30">
    <property type="match status" value="1"/>
</dbReference>
<dbReference type="InterPro" id="IPR051087">
    <property type="entry name" value="Mitochondrial_ACSM"/>
</dbReference>
<proteinExistence type="inferred from homology"/>
<keyword evidence="3" id="KW-0547">Nucleotide-binding</keyword>
<dbReference type="InterPro" id="IPR042099">
    <property type="entry name" value="ANL_N_sf"/>
</dbReference>
<feature type="domain" description="AMP-binding enzyme C-terminal" evidence="6">
    <location>
        <begin position="79"/>
        <end position="108"/>
    </location>
</feature>
<evidence type="ECO:0000313" key="8">
    <source>
        <dbReference type="Proteomes" id="UP000309992"/>
    </source>
</evidence>
<reference evidence="7 8" key="1">
    <citation type="journal article" date="2015" name="Antonie Van Leeuwenhoek">
        <title>Prauserella endophytica sp. nov., an endophytic actinobacterium isolated from Tamarix taklamakanensis.</title>
        <authorList>
            <person name="Liu J.M."/>
            <person name="Habden X."/>
            <person name="Guo L."/>
            <person name="Tuo L."/>
            <person name="Jiang Z.K."/>
            <person name="Liu S.W."/>
            <person name="Liu X.F."/>
            <person name="Chen L."/>
            <person name="Li R.F."/>
            <person name="Zhang Y.Q."/>
            <person name="Sun C.H."/>
        </authorList>
    </citation>
    <scope>NUCLEOTIDE SEQUENCE [LARGE SCALE GENOMIC DNA]</scope>
    <source>
        <strain evidence="7 8">CGMCC 4.7182</strain>
    </source>
</reference>
<feature type="domain" description="AMP-dependent synthetase/ligase" evidence="5">
    <location>
        <begin position="3"/>
        <end position="56"/>
    </location>
</feature>
<keyword evidence="8" id="KW-1185">Reference proteome</keyword>
<dbReference type="SUPFAM" id="SSF56801">
    <property type="entry name" value="Acetyl-CoA synthetase-like"/>
    <property type="match status" value="2"/>
</dbReference>
<comment type="similarity">
    <text evidence="1">Belongs to the ATP-dependent AMP-binding enzyme family.</text>
</comment>